<sequence length="266" mass="30938">MMKPSCLKQLPTTAEIDEAQDILSSTTRYNVVVIIQRFVVKYGLQVDLLEGETMHFLLTTTSILNTKRDYITMEHIHSVTFEKAWPELSEMEKEAITFQLRLVVQKINLLSSPDGFCSHGCRALTDGIFWTSEGKAAWAGPFEFEQDFNNATITIYLQQGFSRRKADYYRQIFDALFNEQKPSFTHGDFQRENILIKKGSDGVLEPEIVIIDWEFSGWYPNYREYCKAIYACGRWSDNWGDWLHRILEPSFAECGWVLAILREIWA</sequence>
<protein>
    <recommendedName>
        <fullName evidence="1">Aminoglycoside phosphotransferase domain-containing protein</fullName>
    </recommendedName>
</protein>
<dbReference type="OrthoDB" id="4177236at2759"/>
<accession>A0A9P9INM7</accession>
<organism evidence="2 3">
    <name type="scientific">Dendryphion nanum</name>
    <dbReference type="NCBI Taxonomy" id="256645"/>
    <lineage>
        <taxon>Eukaryota</taxon>
        <taxon>Fungi</taxon>
        <taxon>Dikarya</taxon>
        <taxon>Ascomycota</taxon>
        <taxon>Pezizomycotina</taxon>
        <taxon>Dothideomycetes</taxon>
        <taxon>Pleosporomycetidae</taxon>
        <taxon>Pleosporales</taxon>
        <taxon>Torulaceae</taxon>
        <taxon>Dendryphion</taxon>
    </lineage>
</organism>
<dbReference type="Pfam" id="PF01636">
    <property type="entry name" value="APH"/>
    <property type="match status" value="1"/>
</dbReference>
<dbReference type="InterPro" id="IPR011009">
    <property type="entry name" value="Kinase-like_dom_sf"/>
</dbReference>
<dbReference type="SUPFAM" id="SSF56112">
    <property type="entry name" value="Protein kinase-like (PK-like)"/>
    <property type="match status" value="1"/>
</dbReference>
<dbReference type="InterPro" id="IPR002575">
    <property type="entry name" value="Aminoglycoside_PTrfase"/>
</dbReference>
<dbReference type="Gene3D" id="3.90.1200.10">
    <property type="match status" value="1"/>
</dbReference>
<proteinExistence type="predicted"/>
<comment type="caution">
    <text evidence="2">The sequence shown here is derived from an EMBL/GenBank/DDBJ whole genome shotgun (WGS) entry which is preliminary data.</text>
</comment>
<dbReference type="AlphaFoldDB" id="A0A9P9INM7"/>
<dbReference type="PANTHER" id="PTHR21310">
    <property type="entry name" value="AMINOGLYCOSIDE PHOSPHOTRANSFERASE-RELATED-RELATED"/>
    <property type="match status" value="1"/>
</dbReference>
<gene>
    <name evidence="2" type="ORF">B0J11DRAFT_558598</name>
</gene>
<evidence type="ECO:0000259" key="1">
    <source>
        <dbReference type="Pfam" id="PF01636"/>
    </source>
</evidence>
<dbReference type="PANTHER" id="PTHR21310:SF48">
    <property type="entry name" value="AMINOGLYCOSIDE PHOSPHOTRANSFERASE DOMAIN-CONTAINING PROTEIN"/>
    <property type="match status" value="1"/>
</dbReference>
<evidence type="ECO:0000313" key="3">
    <source>
        <dbReference type="Proteomes" id="UP000700596"/>
    </source>
</evidence>
<dbReference type="Proteomes" id="UP000700596">
    <property type="component" value="Unassembled WGS sequence"/>
</dbReference>
<evidence type="ECO:0000313" key="2">
    <source>
        <dbReference type="EMBL" id="KAH7127247.1"/>
    </source>
</evidence>
<dbReference type="InterPro" id="IPR051678">
    <property type="entry name" value="AGP_Transferase"/>
</dbReference>
<feature type="domain" description="Aminoglycoside phosphotransferase" evidence="1">
    <location>
        <begin position="164"/>
        <end position="239"/>
    </location>
</feature>
<name>A0A9P9INM7_9PLEO</name>
<keyword evidence="3" id="KW-1185">Reference proteome</keyword>
<dbReference type="EMBL" id="JAGMWT010000006">
    <property type="protein sequence ID" value="KAH7127247.1"/>
    <property type="molecule type" value="Genomic_DNA"/>
</dbReference>
<reference evidence="2" key="1">
    <citation type="journal article" date="2021" name="Nat. Commun.">
        <title>Genetic determinants of endophytism in the Arabidopsis root mycobiome.</title>
        <authorList>
            <person name="Mesny F."/>
            <person name="Miyauchi S."/>
            <person name="Thiergart T."/>
            <person name="Pickel B."/>
            <person name="Atanasova L."/>
            <person name="Karlsson M."/>
            <person name="Huettel B."/>
            <person name="Barry K.W."/>
            <person name="Haridas S."/>
            <person name="Chen C."/>
            <person name="Bauer D."/>
            <person name="Andreopoulos W."/>
            <person name="Pangilinan J."/>
            <person name="LaButti K."/>
            <person name="Riley R."/>
            <person name="Lipzen A."/>
            <person name="Clum A."/>
            <person name="Drula E."/>
            <person name="Henrissat B."/>
            <person name="Kohler A."/>
            <person name="Grigoriev I.V."/>
            <person name="Martin F.M."/>
            <person name="Hacquard S."/>
        </authorList>
    </citation>
    <scope>NUCLEOTIDE SEQUENCE</scope>
    <source>
        <strain evidence="2">MPI-CAGE-CH-0243</strain>
    </source>
</reference>